<dbReference type="AlphaFoldDB" id="R4WIZ5"/>
<dbReference type="KEGG" id="buo:BRPE64_ACDS26340"/>
<keyword evidence="2" id="KW-1185">Reference proteome</keyword>
<reference evidence="1 2" key="1">
    <citation type="journal article" date="2013" name="Genome Announc.">
        <title>Complete Genome Sequence of Burkholderia sp. Strain RPE64, Bacterial Symbiont of the Bean Bug Riptortus pedestris.</title>
        <authorList>
            <person name="Shibata T.F."/>
            <person name="Maeda T."/>
            <person name="Nikoh N."/>
            <person name="Yamaguchi K."/>
            <person name="Oshima K."/>
            <person name="Hattori M."/>
            <person name="Nishiyama T."/>
            <person name="Hasebe M."/>
            <person name="Fukatsu T."/>
            <person name="Kikuchi Y."/>
            <person name="Shigenobu S."/>
        </authorList>
    </citation>
    <scope>NUCLEOTIDE SEQUENCE [LARGE SCALE GENOMIC DNA]</scope>
</reference>
<proteinExistence type="predicted"/>
<name>R4WIZ5_9BURK</name>
<sequence>MFVFNSLDRDKNRLYTRQGKKSRACESIRRNADKPEPIMQTMRTMHTQGIACQEDD</sequence>
<accession>R4WIZ5</accession>
<evidence type="ECO:0000313" key="2">
    <source>
        <dbReference type="Proteomes" id="UP000013966"/>
    </source>
</evidence>
<dbReference type="HOGENOM" id="CLU_3005286_0_0_4"/>
<dbReference type="PATRIC" id="fig|758793.3.peg.2639"/>
<gene>
    <name evidence="1" type="ORF">BRPE64_ACDS26340</name>
</gene>
<protein>
    <submittedName>
        <fullName evidence="1">Uncharacterized protein</fullName>
    </submittedName>
</protein>
<organism evidence="1 2">
    <name type="scientific">Caballeronia insecticola</name>
    <dbReference type="NCBI Taxonomy" id="758793"/>
    <lineage>
        <taxon>Bacteria</taxon>
        <taxon>Pseudomonadati</taxon>
        <taxon>Pseudomonadota</taxon>
        <taxon>Betaproteobacteria</taxon>
        <taxon>Burkholderiales</taxon>
        <taxon>Burkholderiaceae</taxon>
        <taxon>Caballeronia</taxon>
    </lineage>
</organism>
<dbReference type="EMBL" id="AP013058">
    <property type="protein sequence ID" value="BAN24388.1"/>
    <property type="molecule type" value="Genomic_DNA"/>
</dbReference>
<dbReference type="STRING" id="758793.BRPE64_ACDS26340"/>
<evidence type="ECO:0000313" key="1">
    <source>
        <dbReference type="EMBL" id="BAN24388.1"/>
    </source>
</evidence>
<reference evidence="1 2" key="2">
    <citation type="journal article" date="2018" name="Int. J. Syst. Evol. Microbiol.">
        <title>Burkholderia insecticola sp. nov., a gut symbiotic bacterium of the bean bug Riptortus pedestris.</title>
        <authorList>
            <person name="Takeshita K."/>
            <person name="Tamaki H."/>
            <person name="Ohbayashi T."/>
            <person name="Meng X.-Y."/>
            <person name="Sone T."/>
            <person name="Mitani Y."/>
            <person name="Peeters C."/>
            <person name="Kikuchi Y."/>
            <person name="Vandamme P."/>
        </authorList>
    </citation>
    <scope>NUCLEOTIDE SEQUENCE [LARGE SCALE GENOMIC DNA]</scope>
    <source>
        <strain evidence="1">RPE64</strain>
    </source>
</reference>
<dbReference type="Proteomes" id="UP000013966">
    <property type="component" value="Chromosome 1"/>
</dbReference>